<proteinExistence type="predicted"/>
<dbReference type="RefSeq" id="WP_111397473.1">
    <property type="nucleotide sequence ID" value="NZ_QKYU01000006.1"/>
</dbReference>
<organism evidence="4 5">
    <name type="scientific">Humitalea rosea</name>
    <dbReference type="NCBI Taxonomy" id="990373"/>
    <lineage>
        <taxon>Bacteria</taxon>
        <taxon>Pseudomonadati</taxon>
        <taxon>Pseudomonadota</taxon>
        <taxon>Alphaproteobacteria</taxon>
        <taxon>Acetobacterales</taxon>
        <taxon>Roseomonadaceae</taxon>
        <taxon>Humitalea</taxon>
    </lineage>
</organism>
<dbReference type="Gene3D" id="3.20.20.100">
    <property type="entry name" value="NADP-dependent oxidoreductase domain"/>
    <property type="match status" value="1"/>
</dbReference>
<dbReference type="SUPFAM" id="SSF51430">
    <property type="entry name" value="NAD(P)-linked oxidoreductase"/>
    <property type="match status" value="1"/>
</dbReference>
<keyword evidence="5" id="KW-1185">Reference proteome</keyword>
<sequence length="350" mass="38045">MEYRNLGRSGLKVSPLCLGTMMFGGATDEPTSARIVDRAREQGINFIDTANAYSAGRSEEVVGRAIRGRRSEWVLATKLANAVGPGPNDRGLSRRHIQMAVDDSLRRLGTETVDILYLHKEDHATPLAETVAAMADLLKAGKIRYFGLSNHRAWRVGEICRLSDAAGIGRPVVSQPYYNALNRMPEVEHLPACEYFGLGVVPYSPLARGVLTGKYATQAPPPSDSRAGRSDRRIMETEWRPESLAIAQTLREHAEARGITAGQFAVAWVLNNGIITAPIAGPRTEAQWEEYVGALAYRFTAEDEALVDGLVPAGHPSTPGYNDPAFPLEGRTPPGSHVPKTGPRLERVGL</sequence>
<dbReference type="Proteomes" id="UP000249688">
    <property type="component" value="Unassembled WGS sequence"/>
</dbReference>
<protein>
    <submittedName>
        <fullName evidence="4">Aryl-alcohol dehydrogenase-like predicted oxidoreductase</fullName>
    </submittedName>
</protein>
<comment type="caution">
    <text evidence="4">The sequence shown here is derived from an EMBL/GenBank/DDBJ whole genome shotgun (WGS) entry which is preliminary data.</text>
</comment>
<evidence type="ECO:0000256" key="1">
    <source>
        <dbReference type="ARBA" id="ARBA00023002"/>
    </source>
</evidence>
<name>A0A2W7KJG4_9PROT</name>
<evidence type="ECO:0000313" key="5">
    <source>
        <dbReference type="Proteomes" id="UP000249688"/>
    </source>
</evidence>
<dbReference type="PANTHER" id="PTHR43364:SF4">
    <property type="entry name" value="NAD(P)-LINKED OXIDOREDUCTASE SUPERFAMILY PROTEIN"/>
    <property type="match status" value="1"/>
</dbReference>
<dbReference type="InterPro" id="IPR050523">
    <property type="entry name" value="AKR_Detox_Biosynth"/>
</dbReference>
<evidence type="ECO:0000256" key="2">
    <source>
        <dbReference type="SAM" id="MobiDB-lite"/>
    </source>
</evidence>
<keyword evidence="1" id="KW-0560">Oxidoreductase</keyword>
<dbReference type="InterPro" id="IPR036812">
    <property type="entry name" value="NAD(P)_OxRdtase_dom_sf"/>
</dbReference>
<dbReference type="Pfam" id="PF00248">
    <property type="entry name" value="Aldo_ket_red"/>
    <property type="match status" value="1"/>
</dbReference>
<gene>
    <name evidence="4" type="ORF">C8P66_10690</name>
</gene>
<dbReference type="GO" id="GO:0005829">
    <property type="term" value="C:cytosol"/>
    <property type="evidence" value="ECO:0007669"/>
    <property type="project" value="TreeGrafter"/>
</dbReference>
<dbReference type="EMBL" id="QKYU01000006">
    <property type="protein sequence ID" value="PZW48086.1"/>
    <property type="molecule type" value="Genomic_DNA"/>
</dbReference>
<reference evidence="4 5" key="1">
    <citation type="submission" date="2018-06" db="EMBL/GenBank/DDBJ databases">
        <title>Genomic Encyclopedia of Archaeal and Bacterial Type Strains, Phase II (KMG-II): from individual species to whole genera.</title>
        <authorList>
            <person name="Goeker M."/>
        </authorList>
    </citation>
    <scope>NUCLEOTIDE SEQUENCE [LARGE SCALE GENOMIC DNA]</scope>
    <source>
        <strain evidence="4 5">DSM 24525</strain>
    </source>
</reference>
<dbReference type="AlphaFoldDB" id="A0A2W7KJG4"/>
<evidence type="ECO:0000313" key="4">
    <source>
        <dbReference type="EMBL" id="PZW48086.1"/>
    </source>
</evidence>
<evidence type="ECO:0000259" key="3">
    <source>
        <dbReference type="Pfam" id="PF00248"/>
    </source>
</evidence>
<feature type="domain" description="NADP-dependent oxidoreductase" evidence="3">
    <location>
        <begin position="15"/>
        <end position="310"/>
    </location>
</feature>
<dbReference type="OrthoDB" id="9773828at2"/>
<dbReference type="GO" id="GO:0016491">
    <property type="term" value="F:oxidoreductase activity"/>
    <property type="evidence" value="ECO:0007669"/>
    <property type="project" value="UniProtKB-KW"/>
</dbReference>
<dbReference type="InterPro" id="IPR023210">
    <property type="entry name" value="NADP_OxRdtase_dom"/>
</dbReference>
<feature type="region of interest" description="Disordered" evidence="2">
    <location>
        <begin position="325"/>
        <end position="350"/>
    </location>
</feature>
<dbReference type="PANTHER" id="PTHR43364">
    <property type="entry name" value="NADH-SPECIFIC METHYLGLYOXAL REDUCTASE-RELATED"/>
    <property type="match status" value="1"/>
</dbReference>
<dbReference type="FunFam" id="3.20.20.100:FF:000004">
    <property type="entry name" value="Oxidoreductase, aldo/keto reductase"/>
    <property type="match status" value="1"/>
</dbReference>
<accession>A0A2W7KJG4</accession>